<dbReference type="KEGG" id="cli:Clim_2075"/>
<accession>B3EG95</accession>
<dbReference type="InterPro" id="IPR037171">
    <property type="entry name" value="NagB/RpiA_transferase-like"/>
</dbReference>
<dbReference type="UniPathway" id="UPA00115">
    <property type="reaction ID" value="UER00409"/>
</dbReference>
<evidence type="ECO:0000313" key="10">
    <source>
        <dbReference type="Proteomes" id="UP000008841"/>
    </source>
</evidence>
<name>B3EG95_CHLL2</name>
<dbReference type="Proteomes" id="UP000008841">
    <property type="component" value="Chromosome"/>
</dbReference>
<dbReference type="InterPro" id="IPR005900">
    <property type="entry name" value="6-phosphogluconolactonase_DevB"/>
</dbReference>
<dbReference type="HOGENOM" id="CLU_053947_2_0_10"/>
<evidence type="ECO:0000256" key="6">
    <source>
        <dbReference type="ARBA" id="ARBA00020337"/>
    </source>
</evidence>
<evidence type="ECO:0000313" key="9">
    <source>
        <dbReference type="EMBL" id="ACD91104.1"/>
    </source>
</evidence>
<gene>
    <name evidence="7" type="primary">pgl</name>
    <name evidence="9" type="ordered locus">Clim_2075</name>
</gene>
<protein>
    <recommendedName>
        <fullName evidence="6 7">6-phosphogluconolactonase</fullName>
        <shortName evidence="7">6PGL</shortName>
        <ecNumber evidence="5 7">3.1.1.31</ecNumber>
    </recommendedName>
</protein>
<evidence type="ECO:0000256" key="5">
    <source>
        <dbReference type="ARBA" id="ARBA00013198"/>
    </source>
</evidence>
<evidence type="ECO:0000256" key="3">
    <source>
        <dbReference type="ARBA" id="ARBA00004961"/>
    </source>
</evidence>
<dbReference type="EMBL" id="CP001097">
    <property type="protein sequence ID" value="ACD91104.1"/>
    <property type="molecule type" value="Genomic_DNA"/>
</dbReference>
<dbReference type="STRING" id="290315.Clim_2075"/>
<dbReference type="PANTHER" id="PTHR11054">
    <property type="entry name" value="6-PHOSPHOGLUCONOLACTONASE"/>
    <property type="match status" value="1"/>
</dbReference>
<evidence type="ECO:0000259" key="8">
    <source>
        <dbReference type="Pfam" id="PF01182"/>
    </source>
</evidence>
<evidence type="ECO:0000256" key="4">
    <source>
        <dbReference type="ARBA" id="ARBA00010662"/>
    </source>
</evidence>
<dbReference type="eggNOG" id="COG0363">
    <property type="taxonomic scope" value="Bacteria"/>
</dbReference>
<dbReference type="PANTHER" id="PTHR11054:SF0">
    <property type="entry name" value="6-PHOSPHOGLUCONOLACTONASE"/>
    <property type="match status" value="1"/>
</dbReference>
<dbReference type="CDD" id="cd01400">
    <property type="entry name" value="6PGL"/>
    <property type="match status" value="1"/>
</dbReference>
<sequence length="279" mass="30513">MAEKNPFFITGNEAGITEYAAGLIISKAWQAAADRGRFTFALSGGRSPRSLYRKLATGVGPELMRRYDIPVPDCAVPMQDNLIVMPWSRTLIFWGDERCVSPDHPDSNYRMAAETLLDAPGIAPAQVFGMPCGQRYLPAEAAKLYENRIRDAFNCRKTGTADNIPVFDLILLGLGDDGHTASLFPGDTDALNESNSLVIAVNVPEATPPERLTMTLPLINRAKTVIFFTSGEKRAELAGKIIRKSVSPNLPAGMVRPSNGKLFWFISVPSSLKICRRSP</sequence>
<dbReference type="OrthoDB" id="9810967at2"/>
<dbReference type="NCBIfam" id="TIGR01198">
    <property type="entry name" value="pgl"/>
    <property type="match status" value="1"/>
</dbReference>
<comment type="similarity">
    <text evidence="4 7">Belongs to the glucosamine/galactosamine-6-phosphate isomerase family. 6-phosphogluconolactonase subfamily.</text>
</comment>
<comment type="function">
    <text evidence="2 7">Hydrolysis of 6-phosphogluconolactone to 6-phosphogluconate.</text>
</comment>
<dbReference type="AlphaFoldDB" id="B3EG95"/>
<reference evidence="9 10" key="1">
    <citation type="submission" date="2008-05" db="EMBL/GenBank/DDBJ databases">
        <title>Complete sequence of Chlorobium limicola DSM 245.</title>
        <authorList>
            <consortium name="US DOE Joint Genome Institute"/>
            <person name="Lucas S."/>
            <person name="Copeland A."/>
            <person name="Lapidus A."/>
            <person name="Glavina del Rio T."/>
            <person name="Dalin E."/>
            <person name="Tice H."/>
            <person name="Bruce D."/>
            <person name="Goodwin L."/>
            <person name="Pitluck S."/>
            <person name="Schmutz J."/>
            <person name="Larimer F."/>
            <person name="Land M."/>
            <person name="Hauser L."/>
            <person name="Kyrpides N."/>
            <person name="Ovchinnikova G."/>
            <person name="Zhao F."/>
            <person name="Li T."/>
            <person name="Liu Z."/>
            <person name="Overmann J."/>
            <person name="Bryant D.A."/>
            <person name="Richardson P."/>
        </authorList>
    </citation>
    <scope>NUCLEOTIDE SEQUENCE [LARGE SCALE GENOMIC DNA]</scope>
    <source>
        <strain evidence="10">DSM 245 / NBRC 103803 / 6330</strain>
    </source>
</reference>
<dbReference type="GO" id="GO:0005975">
    <property type="term" value="P:carbohydrate metabolic process"/>
    <property type="evidence" value="ECO:0007669"/>
    <property type="project" value="UniProtKB-UniRule"/>
</dbReference>
<dbReference type="Gene3D" id="3.40.50.1360">
    <property type="match status" value="1"/>
</dbReference>
<evidence type="ECO:0000256" key="7">
    <source>
        <dbReference type="RuleBase" id="RU365095"/>
    </source>
</evidence>
<dbReference type="EC" id="3.1.1.31" evidence="5 7"/>
<dbReference type="InterPro" id="IPR006148">
    <property type="entry name" value="Glc/Gal-6P_isomerase"/>
</dbReference>
<dbReference type="GO" id="GO:0017057">
    <property type="term" value="F:6-phosphogluconolactonase activity"/>
    <property type="evidence" value="ECO:0007669"/>
    <property type="project" value="UniProtKB-UniRule"/>
</dbReference>
<evidence type="ECO:0000256" key="2">
    <source>
        <dbReference type="ARBA" id="ARBA00002681"/>
    </source>
</evidence>
<dbReference type="InterPro" id="IPR039104">
    <property type="entry name" value="6PGL"/>
</dbReference>
<dbReference type="Pfam" id="PF01182">
    <property type="entry name" value="Glucosamine_iso"/>
    <property type="match status" value="1"/>
</dbReference>
<keyword evidence="7" id="KW-0378">Hydrolase</keyword>
<comment type="pathway">
    <text evidence="3 7">Carbohydrate degradation; pentose phosphate pathway; D-ribulose 5-phosphate from D-glucose 6-phosphate (oxidative stage): step 2/3.</text>
</comment>
<comment type="catalytic activity">
    <reaction evidence="1 7">
        <text>6-phospho-D-glucono-1,5-lactone + H2O = 6-phospho-D-gluconate + H(+)</text>
        <dbReference type="Rhea" id="RHEA:12556"/>
        <dbReference type="ChEBI" id="CHEBI:15377"/>
        <dbReference type="ChEBI" id="CHEBI:15378"/>
        <dbReference type="ChEBI" id="CHEBI:57955"/>
        <dbReference type="ChEBI" id="CHEBI:58759"/>
        <dbReference type="EC" id="3.1.1.31"/>
    </reaction>
</comment>
<proteinExistence type="inferred from homology"/>
<dbReference type="SUPFAM" id="SSF100950">
    <property type="entry name" value="NagB/RpiA/CoA transferase-like"/>
    <property type="match status" value="1"/>
</dbReference>
<organism evidence="9 10">
    <name type="scientific">Chlorobium limicola (strain DSM 245 / NBRC 103803 / 6330)</name>
    <dbReference type="NCBI Taxonomy" id="290315"/>
    <lineage>
        <taxon>Bacteria</taxon>
        <taxon>Pseudomonadati</taxon>
        <taxon>Chlorobiota</taxon>
        <taxon>Chlorobiia</taxon>
        <taxon>Chlorobiales</taxon>
        <taxon>Chlorobiaceae</taxon>
        <taxon>Chlorobium/Pelodictyon group</taxon>
        <taxon>Chlorobium</taxon>
    </lineage>
</organism>
<dbReference type="GO" id="GO:0006098">
    <property type="term" value="P:pentose-phosphate shunt"/>
    <property type="evidence" value="ECO:0007669"/>
    <property type="project" value="UniProtKB-UniPathway"/>
</dbReference>
<dbReference type="RefSeq" id="WP_012466973.1">
    <property type="nucleotide sequence ID" value="NC_010803.1"/>
</dbReference>
<feature type="domain" description="Glucosamine/galactosamine-6-phosphate isomerase" evidence="8">
    <location>
        <begin position="15"/>
        <end position="264"/>
    </location>
</feature>
<evidence type="ECO:0000256" key="1">
    <source>
        <dbReference type="ARBA" id="ARBA00000832"/>
    </source>
</evidence>